<dbReference type="AlphaFoldDB" id="A0A8S1LGU2"/>
<evidence type="ECO:0000313" key="3">
    <source>
        <dbReference type="Proteomes" id="UP000692954"/>
    </source>
</evidence>
<comment type="caution">
    <text evidence="2">The sequence shown here is derived from an EMBL/GenBank/DDBJ whole genome shotgun (WGS) entry which is preliminary data.</text>
</comment>
<dbReference type="PANTHER" id="PTHR23084:SF179">
    <property type="entry name" value="OS10G0565000 PROTEIN"/>
    <property type="match status" value="1"/>
</dbReference>
<name>A0A8S1LGU2_9CILI</name>
<dbReference type="InterPro" id="IPR003409">
    <property type="entry name" value="MORN"/>
</dbReference>
<evidence type="ECO:0000313" key="2">
    <source>
        <dbReference type="EMBL" id="CAD8064793.1"/>
    </source>
</evidence>
<dbReference type="OrthoDB" id="270720at2759"/>
<protein>
    <recommendedName>
        <fullName evidence="4">MORN repeat protein</fullName>
    </recommendedName>
</protein>
<reference evidence="2" key="1">
    <citation type="submission" date="2021-01" db="EMBL/GenBank/DDBJ databases">
        <authorList>
            <consortium name="Genoscope - CEA"/>
            <person name="William W."/>
        </authorList>
    </citation>
    <scope>NUCLEOTIDE SEQUENCE</scope>
</reference>
<dbReference type="SMART" id="SM00698">
    <property type="entry name" value="MORN"/>
    <property type="match status" value="5"/>
</dbReference>
<evidence type="ECO:0000256" key="1">
    <source>
        <dbReference type="ARBA" id="ARBA00022737"/>
    </source>
</evidence>
<gene>
    <name evidence="2" type="ORF">PSON_ATCC_30995.1.T0190295</name>
</gene>
<organism evidence="2 3">
    <name type="scientific">Paramecium sonneborni</name>
    <dbReference type="NCBI Taxonomy" id="65129"/>
    <lineage>
        <taxon>Eukaryota</taxon>
        <taxon>Sar</taxon>
        <taxon>Alveolata</taxon>
        <taxon>Ciliophora</taxon>
        <taxon>Intramacronucleata</taxon>
        <taxon>Oligohymenophorea</taxon>
        <taxon>Peniculida</taxon>
        <taxon>Parameciidae</taxon>
        <taxon>Paramecium</taxon>
    </lineage>
</organism>
<dbReference type="EMBL" id="CAJJDN010000019">
    <property type="protein sequence ID" value="CAD8064793.1"/>
    <property type="molecule type" value="Genomic_DNA"/>
</dbReference>
<dbReference type="Pfam" id="PF02493">
    <property type="entry name" value="MORN"/>
    <property type="match status" value="6"/>
</dbReference>
<sequence>MGQCKCLESPKQLTIEGNPIYDSVNQEQDYQIQRILQPLKLYETLPLPSYYSQVAETYEDFSPDKNIPEDPVCTNFVAPNVQINQIPETAFCQNYPKSEKAFKYEGFIYQGQWKKFEPYGFGIFVYNDGAIYVGYSVNLNPHIYGKKIYPDGSEYEGEYLCGSHHGQGILKNKEMSFEGIWSQNTPVKGKELWKDGTTFEGEYKEGKKNGFGIMKWKNGNQYEGLFQNDQFHGYGVYTFADGYKYEGEWMNSQMHGKGKLIYPNSSYFEGEFINDKQVNGFQYSLNGLNQKVSQFSPNSTISERSYLKIDRPSIKTSYIEFKSVYG</sequence>
<dbReference type="PANTHER" id="PTHR23084">
    <property type="entry name" value="PHOSPHATIDYLINOSITOL-4-PHOSPHATE 5-KINASE RELATED"/>
    <property type="match status" value="1"/>
</dbReference>
<accession>A0A8S1LGU2</accession>
<evidence type="ECO:0008006" key="4">
    <source>
        <dbReference type="Google" id="ProtNLM"/>
    </source>
</evidence>
<proteinExistence type="predicted"/>
<keyword evidence="1" id="KW-0677">Repeat</keyword>
<keyword evidence="3" id="KW-1185">Reference proteome</keyword>
<dbReference type="Proteomes" id="UP000692954">
    <property type="component" value="Unassembled WGS sequence"/>
</dbReference>